<reference evidence="1" key="1">
    <citation type="journal article" date="2013" name="Environ. Microbiol.">
        <title>Microbiota from the distal guts of lean and obese adolescents exhibit partial functional redundancy besides clear differences in community structure.</title>
        <authorList>
            <person name="Ferrer M."/>
            <person name="Ruiz A."/>
            <person name="Lanza F."/>
            <person name="Haange S.B."/>
            <person name="Oberbach A."/>
            <person name="Till H."/>
            <person name="Bargiela R."/>
            <person name="Campoy C."/>
            <person name="Segura M.T."/>
            <person name="Richter M."/>
            <person name="von Bergen M."/>
            <person name="Seifert J."/>
            <person name="Suarez A."/>
        </authorList>
    </citation>
    <scope>NUCLEOTIDE SEQUENCE</scope>
</reference>
<dbReference type="Pfam" id="PF16141">
    <property type="entry name" value="GH18_BT1044-like"/>
    <property type="match status" value="1"/>
</dbReference>
<comment type="caution">
    <text evidence="1">The sequence shown here is derived from an EMBL/GenBank/DDBJ whole genome shotgun (WGS) entry which is preliminary data.</text>
</comment>
<gene>
    <name evidence="1" type="ORF">LEA_12248</name>
</gene>
<proteinExistence type="predicted"/>
<dbReference type="InterPro" id="IPR017853">
    <property type="entry name" value="GH"/>
</dbReference>
<protein>
    <submittedName>
        <fullName evidence="1">Endo-beta-N-acetylglucosaminidase F2 (Mannosyl-glycoprotein endo-beta-N-acetyl-glucosaminidase F2)</fullName>
    </submittedName>
</protein>
<evidence type="ECO:0000313" key="1">
    <source>
        <dbReference type="EMBL" id="EKC61648.1"/>
    </source>
</evidence>
<name>K1SVG3_9ZZZZ</name>
<dbReference type="SUPFAM" id="SSF51445">
    <property type="entry name" value="(Trans)glycosidases"/>
    <property type="match status" value="1"/>
</dbReference>
<organism evidence="1">
    <name type="scientific">human gut metagenome</name>
    <dbReference type="NCBI Taxonomy" id="408170"/>
    <lineage>
        <taxon>unclassified sequences</taxon>
        <taxon>metagenomes</taxon>
        <taxon>organismal metagenomes</taxon>
    </lineage>
</organism>
<accession>K1SVG3</accession>
<sequence>MNWKRNSWTLLVAGLFVAGFTNCSDWTETDNEWVLESGNTVTNKPESYYHNLRTWKASDHSISFGWYSGWGEPTVSTTNMLAGIPDSMDIVSLWGNWSNLSEGKIKDLREVQQKKGTKVVFCSFTSYVGQNFTPAEYNTDEATRNEFWGWKEGDSEAINAAIAKYAKAIADSVFKYNYDG</sequence>
<dbReference type="AlphaFoldDB" id="K1SVG3"/>
<feature type="non-terminal residue" evidence="1">
    <location>
        <position position="180"/>
    </location>
</feature>
<dbReference type="InterPro" id="IPR032320">
    <property type="entry name" value="GH18_BT1044-like"/>
</dbReference>
<dbReference type="EMBL" id="AJWY01008285">
    <property type="protein sequence ID" value="EKC61648.1"/>
    <property type="molecule type" value="Genomic_DNA"/>
</dbReference>
<dbReference type="Gene3D" id="3.20.20.80">
    <property type="entry name" value="Glycosidases"/>
    <property type="match status" value="1"/>
</dbReference>